<dbReference type="InterPro" id="IPR005018">
    <property type="entry name" value="DOMON_domain"/>
</dbReference>
<feature type="domain" description="DM13" evidence="3">
    <location>
        <begin position="1"/>
        <end position="21"/>
    </location>
</feature>
<reference evidence="4 5" key="1">
    <citation type="submission" date="2019-07" db="EMBL/GenBank/DDBJ databases">
        <title>Draft genome assembly of a fouling barnacle, Amphibalanus amphitrite (Darwin, 1854): The first reference genome for Thecostraca.</title>
        <authorList>
            <person name="Kim W."/>
        </authorList>
    </citation>
    <scope>NUCLEOTIDE SEQUENCE [LARGE SCALE GENOMIC DNA]</scope>
    <source>
        <strain evidence="4">SNU_AA5</strain>
        <tissue evidence="4">Soma without cirri and trophi</tissue>
    </source>
</reference>
<feature type="domain" description="DOMON" evidence="2">
    <location>
        <begin position="149"/>
        <end position="281"/>
    </location>
</feature>
<dbReference type="Pfam" id="PF03351">
    <property type="entry name" value="DOMON"/>
    <property type="match status" value="1"/>
</dbReference>
<dbReference type="InterPro" id="IPR052126">
    <property type="entry name" value="Spindle_Org/Thrombomodulin"/>
</dbReference>
<dbReference type="Proteomes" id="UP000440578">
    <property type="component" value="Unassembled WGS sequence"/>
</dbReference>
<dbReference type="Pfam" id="PF25489">
    <property type="entry name" value="At5g54830"/>
    <property type="match status" value="1"/>
</dbReference>
<feature type="domain" description="DM13" evidence="3">
    <location>
        <begin position="33"/>
        <end position="137"/>
    </location>
</feature>
<evidence type="ECO:0000259" key="2">
    <source>
        <dbReference type="PROSITE" id="PS50836"/>
    </source>
</evidence>
<evidence type="ECO:0000313" key="5">
    <source>
        <dbReference type="Proteomes" id="UP000440578"/>
    </source>
</evidence>
<dbReference type="EMBL" id="VIIS01001875">
    <property type="protein sequence ID" value="KAF0291496.1"/>
    <property type="molecule type" value="Genomic_DNA"/>
</dbReference>
<organism evidence="4 5">
    <name type="scientific">Amphibalanus amphitrite</name>
    <name type="common">Striped barnacle</name>
    <name type="synonym">Balanus amphitrite</name>
    <dbReference type="NCBI Taxonomy" id="1232801"/>
    <lineage>
        <taxon>Eukaryota</taxon>
        <taxon>Metazoa</taxon>
        <taxon>Ecdysozoa</taxon>
        <taxon>Arthropoda</taxon>
        <taxon>Crustacea</taxon>
        <taxon>Multicrustacea</taxon>
        <taxon>Cirripedia</taxon>
        <taxon>Thoracica</taxon>
        <taxon>Thoracicalcarea</taxon>
        <taxon>Balanomorpha</taxon>
        <taxon>Balanoidea</taxon>
        <taxon>Balanidae</taxon>
        <taxon>Amphibalaninae</taxon>
        <taxon>Amphibalanus</taxon>
    </lineage>
</organism>
<evidence type="ECO:0000256" key="1">
    <source>
        <dbReference type="ARBA" id="ARBA00022737"/>
    </source>
</evidence>
<evidence type="ECO:0000313" key="4">
    <source>
        <dbReference type="EMBL" id="KAF0291496.1"/>
    </source>
</evidence>
<protein>
    <submittedName>
        <fullName evidence="4">Protein Skeletor, isoforms B/C</fullName>
    </submittedName>
</protein>
<name>A0A6A4VAA2_AMPAM</name>
<dbReference type="CDD" id="cd09631">
    <property type="entry name" value="DOMON_DOH"/>
    <property type="match status" value="1"/>
</dbReference>
<dbReference type="OrthoDB" id="2448405at2759"/>
<dbReference type="PANTHER" id="PTHR24036">
    <property type="entry name" value="SKELETOR-RELATED"/>
    <property type="match status" value="1"/>
</dbReference>
<dbReference type="PROSITE" id="PS51549">
    <property type="entry name" value="DM13"/>
    <property type="match status" value="2"/>
</dbReference>
<gene>
    <name evidence="4" type="primary">Skeletor_6</name>
    <name evidence="4" type="ORF">FJT64_001094</name>
</gene>
<keyword evidence="1" id="KW-0677">Repeat</keyword>
<proteinExistence type="predicted"/>
<comment type="caution">
    <text evidence="4">The sequence shown here is derived from an EMBL/GenBank/DDBJ whole genome shotgun (WGS) entry which is preliminary data.</text>
</comment>
<sequence length="550" mass="60185">MKWLSIWCRRFTVNFGDVFIPERLVPPRKVQLGKFSTLAHGVSSGNIVILNTKTFYIPNFHYDGGGPDAFFWVGNGSLPSPNGVKVPDETGSDDVLGGYRGKDIEITLPGSLTVYDIDWLSVWCDQAQRVPSGGGVASQLTNCRTLVDNKLRVSWGSDSHHIYVELSAEISEDDWMGFGLSGDQSRPLMKGADVVVAFYDAEEGTYRAQDYIITEKAQCSRGQGVCVDEEIGGRNDAQVISGKRQNGVTTVTFKRPIITGDNRADRPYIINGGVQVIAAIGPLNSRKQANYHSRGWGAGVIDFGAINDDRCADRSVTPVVEVINSQPWPRRTISGTNQFEAKIGPTGGKRGYQAVTDIASWGIAWWINGQLIPELYVRRGETYTFIVEGGNDPSNPAEYHPLYITDDKEGGFANKDAVGRRQERVFAGVNAGAIGGAIPTAAGRACNYKPRSGIDMADKVATFEEYAQTLEVKCQPGQPARLVWTVQADTPETVYYQCYTHRNLGWKIHVLDPEESLQERQQDDNNDAATARPVLVSLLAAALAALLAGW</sequence>
<dbReference type="InterPro" id="IPR057443">
    <property type="entry name" value="At5g54830-like"/>
</dbReference>
<evidence type="ECO:0000259" key="3">
    <source>
        <dbReference type="PROSITE" id="PS51549"/>
    </source>
</evidence>
<dbReference type="Pfam" id="PF10517">
    <property type="entry name" value="DM13"/>
    <property type="match status" value="1"/>
</dbReference>
<dbReference type="InterPro" id="IPR045266">
    <property type="entry name" value="DOH_DOMON"/>
</dbReference>
<keyword evidence="5" id="KW-1185">Reference proteome</keyword>
<dbReference type="PANTHER" id="PTHR24036:SF5">
    <property type="entry name" value="THROMBOMODULIN"/>
    <property type="match status" value="1"/>
</dbReference>
<dbReference type="AlphaFoldDB" id="A0A6A4VAA2"/>
<dbReference type="SMART" id="SM00664">
    <property type="entry name" value="DoH"/>
    <property type="match status" value="1"/>
</dbReference>
<accession>A0A6A4VAA2</accession>
<dbReference type="InterPro" id="IPR019545">
    <property type="entry name" value="DM13_domain"/>
</dbReference>
<dbReference type="PROSITE" id="PS50836">
    <property type="entry name" value="DOMON"/>
    <property type="match status" value="1"/>
</dbReference>
<dbReference type="SMART" id="SM00686">
    <property type="entry name" value="DM13"/>
    <property type="match status" value="1"/>
</dbReference>